<dbReference type="EMBL" id="JAGSYN010000048">
    <property type="protein sequence ID" value="KAG7665602.1"/>
    <property type="molecule type" value="Genomic_DNA"/>
</dbReference>
<comment type="caution">
    <text evidence="1">The sequence shown here is derived from an EMBL/GenBank/DDBJ whole genome shotgun (WGS) entry which is preliminary data.</text>
</comment>
<dbReference type="Pfam" id="PF04603">
    <property type="entry name" value="Mog1"/>
    <property type="match status" value="1"/>
</dbReference>
<dbReference type="GeneID" id="73467609"/>
<evidence type="ECO:0008006" key="3">
    <source>
        <dbReference type="Google" id="ProtNLM"/>
    </source>
</evidence>
<evidence type="ECO:0000313" key="2">
    <source>
        <dbReference type="Proteomes" id="UP000694255"/>
    </source>
</evidence>
<organism evidence="1 2">
    <name type="scientific">[Candida] subhashii</name>
    <dbReference type="NCBI Taxonomy" id="561895"/>
    <lineage>
        <taxon>Eukaryota</taxon>
        <taxon>Fungi</taxon>
        <taxon>Dikarya</taxon>
        <taxon>Ascomycota</taxon>
        <taxon>Saccharomycotina</taxon>
        <taxon>Pichiomycetes</taxon>
        <taxon>Debaryomycetaceae</taxon>
        <taxon>Spathaspora</taxon>
    </lineage>
</organism>
<dbReference type="OrthoDB" id="10255285at2759"/>
<dbReference type="GO" id="GO:0005634">
    <property type="term" value="C:nucleus"/>
    <property type="evidence" value="ECO:0007669"/>
    <property type="project" value="TreeGrafter"/>
</dbReference>
<protein>
    <recommendedName>
        <fullName evidence="3">Ran guanine nucleotide release factor</fullName>
    </recommendedName>
</protein>
<proteinExistence type="predicted"/>
<dbReference type="GO" id="GO:0005085">
    <property type="term" value="F:guanyl-nucleotide exchange factor activity"/>
    <property type="evidence" value="ECO:0007669"/>
    <property type="project" value="TreeGrafter"/>
</dbReference>
<dbReference type="GO" id="GO:0031267">
    <property type="term" value="F:small GTPase binding"/>
    <property type="evidence" value="ECO:0007669"/>
    <property type="project" value="TreeGrafter"/>
</dbReference>
<reference evidence="1 2" key="1">
    <citation type="journal article" date="2021" name="DNA Res.">
        <title>Genome analysis of Candida subhashii reveals its hybrid nature and dual mitochondrial genome conformations.</title>
        <authorList>
            <person name="Mixao V."/>
            <person name="Hegedusova E."/>
            <person name="Saus E."/>
            <person name="Pryszcz L.P."/>
            <person name="Cillingova A."/>
            <person name="Nosek J."/>
            <person name="Gabaldon T."/>
        </authorList>
    </citation>
    <scope>NUCLEOTIDE SEQUENCE [LARGE SCALE GENOMIC DNA]</scope>
    <source>
        <strain evidence="1 2">CBS 10753</strain>
    </source>
</reference>
<sequence>METQLYGGAITIQKLPESFIDISQFRQVPNNQECFMHRNPQESTSGKYDESLIFDLLESVTCSDIKEAMKLHLDDLFDEKREDYFVEEFEGGCFTYVILKEVGYKKVEVDNPKSIVSFFCLIRLEKVNTDVLIQYNVPLRNVRMKPIDFNGTDDEEGERLKRIYTSFRQISMSLKVKDWSLFG</sequence>
<dbReference type="InterPro" id="IPR007681">
    <property type="entry name" value="Mog1"/>
</dbReference>
<evidence type="ECO:0000313" key="1">
    <source>
        <dbReference type="EMBL" id="KAG7665602.1"/>
    </source>
</evidence>
<dbReference type="AlphaFoldDB" id="A0A8J5QVP5"/>
<dbReference type="PANTHER" id="PTHR15837">
    <property type="entry name" value="RAN GUANINE NUCLEOTIDE RELEASE FACTOR"/>
    <property type="match status" value="1"/>
</dbReference>
<name>A0A8J5QVP5_9ASCO</name>
<gene>
    <name evidence="1" type="ORF">J8A68_000808</name>
</gene>
<accession>A0A8J5QVP5</accession>
<dbReference type="GO" id="GO:0006606">
    <property type="term" value="P:protein import into nucleus"/>
    <property type="evidence" value="ECO:0007669"/>
    <property type="project" value="TreeGrafter"/>
</dbReference>
<dbReference type="PANTHER" id="PTHR15837:SF0">
    <property type="entry name" value="RAN GUANINE NUCLEOTIDE RELEASE FACTOR"/>
    <property type="match status" value="1"/>
</dbReference>
<dbReference type="RefSeq" id="XP_049265834.1">
    <property type="nucleotide sequence ID" value="XM_049410523.1"/>
</dbReference>
<dbReference type="Proteomes" id="UP000694255">
    <property type="component" value="Unassembled WGS sequence"/>
</dbReference>
<keyword evidence="2" id="KW-1185">Reference proteome</keyword>